<dbReference type="GO" id="GO:0003964">
    <property type="term" value="F:RNA-directed DNA polymerase activity"/>
    <property type="evidence" value="ECO:0007669"/>
    <property type="project" value="UniProtKB-KW"/>
</dbReference>
<dbReference type="Gramene" id="C.cajan_36114.t">
    <property type="protein sequence ID" value="C.cajan_36114.t.cds1"/>
    <property type="gene ID" value="C.cajan_36114"/>
</dbReference>
<evidence type="ECO:0000259" key="1">
    <source>
        <dbReference type="PROSITE" id="PS50878"/>
    </source>
</evidence>
<reference evidence="2" key="1">
    <citation type="journal article" date="2012" name="Nat. Biotechnol.">
        <title>Draft genome sequence of pigeonpea (Cajanus cajan), an orphan legume crop of resource-poor farmers.</title>
        <authorList>
            <person name="Varshney R.K."/>
            <person name="Chen W."/>
            <person name="Li Y."/>
            <person name="Bharti A.K."/>
            <person name="Saxena R.K."/>
            <person name="Schlueter J.A."/>
            <person name="Donoghue M.T."/>
            <person name="Azam S."/>
            <person name="Fan G."/>
            <person name="Whaley A.M."/>
            <person name="Farmer A.D."/>
            <person name="Sheridan J."/>
            <person name="Iwata A."/>
            <person name="Tuteja R."/>
            <person name="Penmetsa R.V."/>
            <person name="Wu W."/>
            <person name="Upadhyaya H.D."/>
            <person name="Yang S.P."/>
            <person name="Shah T."/>
            <person name="Saxena K.B."/>
            <person name="Michael T."/>
            <person name="McCombie W.R."/>
            <person name="Yang B."/>
            <person name="Zhang G."/>
            <person name="Yang H."/>
            <person name="Wang J."/>
            <person name="Spillane C."/>
            <person name="Cook D.R."/>
            <person name="May G.D."/>
            <person name="Xu X."/>
            <person name="Jackson S.A."/>
        </authorList>
    </citation>
    <scope>NUCLEOTIDE SEQUENCE [LARGE SCALE GENOMIC DNA]</scope>
</reference>
<keyword evidence="2" id="KW-0548">Nucleotidyltransferase</keyword>
<accession>A0A151RG40</accession>
<dbReference type="EMBL" id="KQ483764">
    <property type="protein sequence ID" value="KYP41572.1"/>
    <property type="molecule type" value="Genomic_DNA"/>
</dbReference>
<gene>
    <name evidence="2" type="ORF">KK1_037055</name>
</gene>
<dbReference type="PROSITE" id="PS50878">
    <property type="entry name" value="RT_POL"/>
    <property type="match status" value="1"/>
</dbReference>
<protein>
    <submittedName>
        <fullName evidence="2">LINE-1 reverse transcriptase isogeny</fullName>
    </submittedName>
</protein>
<keyword evidence="3" id="KW-1185">Reference proteome</keyword>
<dbReference type="InterPro" id="IPR000477">
    <property type="entry name" value="RT_dom"/>
</dbReference>
<dbReference type="AlphaFoldDB" id="A0A151RG40"/>
<evidence type="ECO:0000313" key="2">
    <source>
        <dbReference type="EMBL" id="KYP41572.1"/>
    </source>
</evidence>
<dbReference type="Pfam" id="PF00078">
    <property type="entry name" value="RVT_1"/>
    <property type="match status" value="1"/>
</dbReference>
<dbReference type="PANTHER" id="PTHR31635:SF196">
    <property type="entry name" value="REVERSE TRANSCRIPTASE DOMAIN-CONTAINING PROTEIN-RELATED"/>
    <property type="match status" value="1"/>
</dbReference>
<dbReference type="PANTHER" id="PTHR31635">
    <property type="entry name" value="REVERSE TRANSCRIPTASE DOMAIN-CONTAINING PROTEIN-RELATED"/>
    <property type="match status" value="1"/>
</dbReference>
<keyword evidence="2" id="KW-0695">RNA-directed DNA polymerase</keyword>
<dbReference type="OMA" id="HITDNIC"/>
<evidence type="ECO:0000313" key="3">
    <source>
        <dbReference type="Proteomes" id="UP000075243"/>
    </source>
</evidence>
<sequence length="115" mass="13191">MVILITKFKGVGTISNYRPIALANFQFKIVTKVIVDRLAMLTVKILSCQQRRFVKCHHITDNICITSEAFKMLSHKAFGGNLVIKLNVHKAFDTLNWEFLLRMLRAFGFNNVFDG</sequence>
<feature type="domain" description="Reverse transcriptase" evidence="1">
    <location>
        <begin position="1"/>
        <end position="115"/>
    </location>
</feature>
<dbReference type="Proteomes" id="UP000075243">
    <property type="component" value="Unassembled WGS sequence"/>
</dbReference>
<keyword evidence="2" id="KW-0808">Transferase</keyword>
<dbReference type="STRING" id="3821.A0A151RG40"/>
<organism evidence="2 3">
    <name type="scientific">Cajanus cajan</name>
    <name type="common">Pigeon pea</name>
    <name type="synonym">Cajanus indicus</name>
    <dbReference type="NCBI Taxonomy" id="3821"/>
    <lineage>
        <taxon>Eukaryota</taxon>
        <taxon>Viridiplantae</taxon>
        <taxon>Streptophyta</taxon>
        <taxon>Embryophyta</taxon>
        <taxon>Tracheophyta</taxon>
        <taxon>Spermatophyta</taxon>
        <taxon>Magnoliopsida</taxon>
        <taxon>eudicotyledons</taxon>
        <taxon>Gunneridae</taxon>
        <taxon>Pentapetalae</taxon>
        <taxon>rosids</taxon>
        <taxon>fabids</taxon>
        <taxon>Fabales</taxon>
        <taxon>Fabaceae</taxon>
        <taxon>Papilionoideae</taxon>
        <taxon>50 kb inversion clade</taxon>
        <taxon>NPAAA clade</taxon>
        <taxon>indigoferoid/millettioid clade</taxon>
        <taxon>Phaseoleae</taxon>
        <taxon>Cajanus</taxon>
    </lineage>
</organism>
<proteinExistence type="predicted"/>
<name>A0A151RG40_CAJCA</name>